<dbReference type="InterPro" id="IPR023214">
    <property type="entry name" value="HAD_sf"/>
</dbReference>
<dbReference type="InterPro" id="IPR050324">
    <property type="entry name" value="CDP-alcohol_PTase-I"/>
</dbReference>
<dbReference type="Pfam" id="PF13344">
    <property type="entry name" value="Hydrolase_6"/>
    <property type="match status" value="1"/>
</dbReference>
<evidence type="ECO:0000313" key="1">
    <source>
        <dbReference type="EMBL" id="KAH3892837.1"/>
    </source>
</evidence>
<protein>
    <recommendedName>
        <fullName evidence="3">Cat eye syndrome critical region protein 5</fullName>
    </recommendedName>
</protein>
<dbReference type="NCBIfam" id="TIGR01460">
    <property type="entry name" value="HAD-SF-IIA"/>
    <property type="match status" value="1"/>
</dbReference>
<dbReference type="PANTHER" id="PTHR14269">
    <property type="entry name" value="CDP-DIACYLGLYCEROL--GLYCEROL-3-PHOSPHATE 3-PHOSPHATIDYLTRANSFERASE-RELATED"/>
    <property type="match status" value="1"/>
</dbReference>
<reference evidence="1" key="2">
    <citation type="submission" date="2020-11" db="EMBL/GenBank/DDBJ databases">
        <authorList>
            <person name="McCartney M.A."/>
            <person name="Auch B."/>
            <person name="Kono T."/>
            <person name="Mallez S."/>
            <person name="Becker A."/>
            <person name="Gohl D.M."/>
            <person name="Silverstein K.A.T."/>
            <person name="Koren S."/>
            <person name="Bechman K.B."/>
            <person name="Herman A."/>
            <person name="Abrahante J.E."/>
            <person name="Garbe J."/>
        </authorList>
    </citation>
    <scope>NUCLEOTIDE SEQUENCE</scope>
    <source>
        <strain evidence="1">Duluth1</strain>
        <tissue evidence="1">Whole animal</tissue>
    </source>
</reference>
<proteinExistence type="predicted"/>
<dbReference type="AlphaFoldDB" id="A0A9D4NAL9"/>
<gene>
    <name evidence="1" type="ORF">DPMN_016970</name>
</gene>
<evidence type="ECO:0008006" key="3">
    <source>
        <dbReference type="Google" id="ProtNLM"/>
    </source>
</evidence>
<dbReference type="NCBIfam" id="TIGR01456">
    <property type="entry name" value="CECR5"/>
    <property type="match status" value="1"/>
</dbReference>
<sequence length="556" mass="62293">MPHGALDHPYLLCVPRDYHVPSVGTPYRPLRASRLKTSDNSYNRYPHSRKNERLITTILTSFAFISTFHFFQRKRTYQMEHDFAYNVILQYTSPVTSDEDAIITSTDDKDLRDVSSKTNDVTSGISIKVLDQSRNKDGSDPSCDVVKDTESVLGNEADFGVLFDVDGVLARGSTPLTAAVEGIRLLKDDQGNLRVPVAFVTNSRNCNQDNAAPIQKWLDIQVTPDQVIHAPTPMKLLTKFHDKHVLVIGQEYRVEIAHGLGFTNVCTLADIQKAYPLLDMVDHENRNVVAVGNHPEDTHFPAVEAVLLLGEPIDWESHLQLLVDLILTDGKPVSGHVPTDVHCVRQLPVIACNMDLVFMHQACMPRFGHGAFLVCLDALYKKITGKDLKYTALIGKPCEITYCYAEHVINDVAKRIGINKPIRKPSFVGDNPDTDVLGANLYDRYLQRNWANEDNGNTEGSTDHDLPECRTIPKDAKLYDLTCRTKESLLVGTGVYKPDQLTGRADSVDVYYGHRDIMNEPELTKPTRFVPDVFHGMQHILVYENFDPNAVALVEA</sequence>
<accession>A0A9D4NAL9</accession>
<name>A0A9D4NAL9_DREPO</name>
<dbReference type="InterPro" id="IPR006357">
    <property type="entry name" value="HAD-SF_hydro_IIA"/>
</dbReference>
<dbReference type="Gene3D" id="3.40.50.1000">
    <property type="entry name" value="HAD superfamily/HAD-like"/>
    <property type="match status" value="2"/>
</dbReference>
<reference evidence="1" key="1">
    <citation type="journal article" date="2019" name="bioRxiv">
        <title>The Genome of the Zebra Mussel, Dreissena polymorpha: A Resource for Invasive Species Research.</title>
        <authorList>
            <person name="McCartney M.A."/>
            <person name="Auch B."/>
            <person name="Kono T."/>
            <person name="Mallez S."/>
            <person name="Zhang Y."/>
            <person name="Obille A."/>
            <person name="Becker A."/>
            <person name="Abrahante J.E."/>
            <person name="Garbe J."/>
            <person name="Badalamenti J.P."/>
            <person name="Herman A."/>
            <person name="Mangelson H."/>
            <person name="Liachko I."/>
            <person name="Sullivan S."/>
            <person name="Sone E.D."/>
            <person name="Koren S."/>
            <person name="Silverstein K.A.T."/>
            <person name="Beckman K.B."/>
            <person name="Gohl D.M."/>
        </authorList>
    </citation>
    <scope>NUCLEOTIDE SEQUENCE</scope>
    <source>
        <strain evidence="1">Duluth1</strain>
        <tissue evidence="1">Whole animal</tissue>
    </source>
</reference>
<dbReference type="SUPFAM" id="SSF56784">
    <property type="entry name" value="HAD-like"/>
    <property type="match status" value="1"/>
</dbReference>
<dbReference type="EMBL" id="JAIWYP010000001">
    <property type="protein sequence ID" value="KAH3892837.1"/>
    <property type="molecule type" value="Genomic_DNA"/>
</dbReference>
<keyword evidence="2" id="KW-1185">Reference proteome</keyword>
<dbReference type="InterPro" id="IPR006353">
    <property type="entry name" value="HAD-SF_hydro_IIA_CECR5"/>
</dbReference>
<dbReference type="PANTHER" id="PTHR14269:SF4">
    <property type="entry name" value="CAT EYE SYNDROME CRITICAL REGION PROTEIN 5"/>
    <property type="match status" value="1"/>
</dbReference>
<dbReference type="GO" id="GO:0005739">
    <property type="term" value="C:mitochondrion"/>
    <property type="evidence" value="ECO:0007669"/>
    <property type="project" value="TreeGrafter"/>
</dbReference>
<comment type="caution">
    <text evidence="1">The sequence shown here is derived from an EMBL/GenBank/DDBJ whole genome shotgun (WGS) entry which is preliminary data.</text>
</comment>
<dbReference type="GO" id="GO:0046474">
    <property type="term" value="P:glycerophospholipid biosynthetic process"/>
    <property type="evidence" value="ECO:0007669"/>
    <property type="project" value="TreeGrafter"/>
</dbReference>
<dbReference type="Proteomes" id="UP000828390">
    <property type="component" value="Unassembled WGS sequence"/>
</dbReference>
<dbReference type="InterPro" id="IPR036412">
    <property type="entry name" value="HAD-like_sf"/>
</dbReference>
<evidence type="ECO:0000313" key="2">
    <source>
        <dbReference type="Proteomes" id="UP000828390"/>
    </source>
</evidence>
<organism evidence="1 2">
    <name type="scientific">Dreissena polymorpha</name>
    <name type="common">Zebra mussel</name>
    <name type="synonym">Mytilus polymorpha</name>
    <dbReference type="NCBI Taxonomy" id="45954"/>
    <lineage>
        <taxon>Eukaryota</taxon>
        <taxon>Metazoa</taxon>
        <taxon>Spiralia</taxon>
        <taxon>Lophotrochozoa</taxon>
        <taxon>Mollusca</taxon>
        <taxon>Bivalvia</taxon>
        <taxon>Autobranchia</taxon>
        <taxon>Heteroconchia</taxon>
        <taxon>Euheterodonta</taxon>
        <taxon>Imparidentia</taxon>
        <taxon>Neoheterodontei</taxon>
        <taxon>Myida</taxon>
        <taxon>Dreissenoidea</taxon>
        <taxon>Dreissenidae</taxon>
        <taxon>Dreissena</taxon>
    </lineage>
</organism>